<dbReference type="GO" id="GO:0007167">
    <property type="term" value="P:enzyme-linked receptor protein signaling pathway"/>
    <property type="evidence" value="ECO:0007669"/>
    <property type="project" value="TreeGrafter"/>
</dbReference>
<proteinExistence type="predicted"/>
<dbReference type="GO" id="GO:0016477">
    <property type="term" value="P:cell migration"/>
    <property type="evidence" value="ECO:0007669"/>
    <property type="project" value="TreeGrafter"/>
</dbReference>
<dbReference type="CDD" id="cd00173">
    <property type="entry name" value="SH2"/>
    <property type="match status" value="1"/>
</dbReference>
<name>A0A0R3PB03_ANGCS</name>
<feature type="compositionally biased region" description="Polar residues" evidence="3">
    <location>
        <begin position="13"/>
        <end position="43"/>
    </location>
</feature>
<dbReference type="WBParaSite" id="ACOC_0000080701-mRNA-1">
    <property type="protein sequence ID" value="ACOC_0000080701-mRNA-1"/>
    <property type="gene ID" value="ACOC_0000080701"/>
</dbReference>
<dbReference type="GO" id="GO:0035591">
    <property type="term" value="F:signaling adaptor activity"/>
    <property type="evidence" value="ECO:0007669"/>
    <property type="project" value="TreeGrafter"/>
</dbReference>
<reference evidence="7" key="1">
    <citation type="submission" date="2017-02" db="UniProtKB">
        <authorList>
            <consortium name="WormBaseParasite"/>
        </authorList>
    </citation>
    <scope>IDENTIFICATION</scope>
</reference>
<dbReference type="PANTHER" id="PTHR19969:SF5">
    <property type="entry name" value="CRK-LIKE PROTEIN"/>
    <property type="match status" value="1"/>
</dbReference>
<dbReference type="Gene3D" id="3.30.505.10">
    <property type="entry name" value="SH2 domain"/>
    <property type="match status" value="1"/>
</dbReference>
<protein>
    <submittedName>
        <fullName evidence="7">SH2 domain-containing protein</fullName>
    </submittedName>
</protein>
<feature type="domain" description="SH2" evidence="4">
    <location>
        <begin position="264"/>
        <end position="359"/>
    </location>
</feature>
<dbReference type="SUPFAM" id="SSF55550">
    <property type="entry name" value="SH2 domain"/>
    <property type="match status" value="1"/>
</dbReference>
<dbReference type="STRING" id="334426.A0A0R3PB03"/>
<evidence type="ECO:0000259" key="4">
    <source>
        <dbReference type="PROSITE" id="PS50001"/>
    </source>
</evidence>
<dbReference type="Pfam" id="PF00017">
    <property type="entry name" value="SH2"/>
    <property type="match status" value="1"/>
</dbReference>
<evidence type="ECO:0000313" key="6">
    <source>
        <dbReference type="Proteomes" id="UP000267027"/>
    </source>
</evidence>
<reference evidence="5 6" key="2">
    <citation type="submission" date="2018-11" db="EMBL/GenBank/DDBJ databases">
        <authorList>
            <consortium name="Pathogen Informatics"/>
        </authorList>
    </citation>
    <scope>NUCLEOTIDE SEQUENCE [LARGE SCALE GENOMIC DNA]</scope>
    <source>
        <strain evidence="5 6">Costa Rica</strain>
    </source>
</reference>
<dbReference type="Proteomes" id="UP000267027">
    <property type="component" value="Unassembled WGS sequence"/>
</dbReference>
<dbReference type="InterPro" id="IPR051184">
    <property type="entry name" value="Tyrosine-phos_adapter"/>
</dbReference>
<organism evidence="7">
    <name type="scientific">Angiostrongylus costaricensis</name>
    <name type="common">Nematode worm</name>
    <dbReference type="NCBI Taxonomy" id="334426"/>
    <lineage>
        <taxon>Eukaryota</taxon>
        <taxon>Metazoa</taxon>
        <taxon>Ecdysozoa</taxon>
        <taxon>Nematoda</taxon>
        <taxon>Chromadorea</taxon>
        <taxon>Rhabditida</taxon>
        <taxon>Rhabditina</taxon>
        <taxon>Rhabditomorpha</taxon>
        <taxon>Strongyloidea</taxon>
        <taxon>Metastrongylidae</taxon>
        <taxon>Angiostrongylus</taxon>
    </lineage>
</organism>
<dbReference type="InterPro" id="IPR036860">
    <property type="entry name" value="SH2_dom_sf"/>
</dbReference>
<dbReference type="EMBL" id="UYYA01000094">
    <property type="protein sequence ID" value="VDM52393.1"/>
    <property type="molecule type" value="Genomic_DNA"/>
</dbReference>
<feature type="region of interest" description="Disordered" evidence="3">
    <location>
        <begin position="120"/>
        <end position="157"/>
    </location>
</feature>
<dbReference type="AlphaFoldDB" id="A0A0R3PB03"/>
<accession>A0A0R3PB03</accession>
<gene>
    <name evidence="5" type="ORF">ACOC_LOCUS808</name>
</gene>
<dbReference type="OrthoDB" id="21085at2759"/>
<dbReference type="GO" id="GO:0005737">
    <property type="term" value="C:cytoplasm"/>
    <property type="evidence" value="ECO:0007669"/>
    <property type="project" value="TreeGrafter"/>
</dbReference>
<dbReference type="GO" id="GO:0030971">
    <property type="term" value="F:receptor tyrosine kinase binding"/>
    <property type="evidence" value="ECO:0007669"/>
    <property type="project" value="TreeGrafter"/>
</dbReference>
<dbReference type="SMART" id="SM00252">
    <property type="entry name" value="SH2"/>
    <property type="match status" value="1"/>
</dbReference>
<feature type="region of interest" description="Disordered" evidence="3">
    <location>
        <begin position="1"/>
        <end position="63"/>
    </location>
</feature>
<keyword evidence="6" id="KW-1185">Reference proteome</keyword>
<sequence>MAISVPCDADPPQVSQTRTTQPQNDSDSNTLPLSNQEPVTTTPIAKPRTIRSMSGADRKPVPPVRKLLSVPSLVNVRNNQPIRQPINVIIDVNNSLWRNIRIQDMDENLLNGDYSVTIAEQQQQRQQQSSNVNNNASPCRRTRQCAENRSKRENDPISVQVEDITHCEATLHDVDASSSYECDETIFNLDQSIMRMGPEWVVPQEYSSSPIVQELAESCEERPKPPLISQYASSLAVTTPVARISRQEKKVSILEQIVRSHPIWYLQHIGRPTATHLLRQMEPGNFIVRASSKKGCMAISVRLPGEHDMKTEHYIVEYGETGSAIRLESSPYSFRSLPLLIEHYCSHSEELQVRLRLPTAVMLCRTTKELQSVALLGQGEHVI</sequence>
<feature type="compositionally biased region" description="Basic and acidic residues" evidence="3">
    <location>
        <begin position="144"/>
        <end position="155"/>
    </location>
</feature>
<dbReference type="PRINTS" id="PR00401">
    <property type="entry name" value="SH2DOMAIN"/>
</dbReference>
<evidence type="ECO:0000313" key="5">
    <source>
        <dbReference type="EMBL" id="VDM52393.1"/>
    </source>
</evidence>
<dbReference type="InterPro" id="IPR000980">
    <property type="entry name" value="SH2"/>
</dbReference>
<dbReference type="PROSITE" id="PS50001">
    <property type="entry name" value="SH2"/>
    <property type="match status" value="1"/>
</dbReference>
<evidence type="ECO:0000313" key="7">
    <source>
        <dbReference type="WBParaSite" id="ACOC_0000080701-mRNA-1"/>
    </source>
</evidence>
<dbReference type="PANTHER" id="PTHR19969">
    <property type="entry name" value="SH2-SH3 ADAPTOR PROTEIN-RELATED"/>
    <property type="match status" value="1"/>
</dbReference>
<evidence type="ECO:0000256" key="2">
    <source>
        <dbReference type="PROSITE-ProRule" id="PRU00191"/>
    </source>
</evidence>
<evidence type="ECO:0000256" key="3">
    <source>
        <dbReference type="SAM" id="MobiDB-lite"/>
    </source>
</evidence>
<keyword evidence="1 2" id="KW-0727">SH2 domain</keyword>
<evidence type="ECO:0000256" key="1">
    <source>
        <dbReference type="ARBA" id="ARBA00022999"/>
    </source>
</evidence>